<evidence type="ECO:0000313" key="17">
    <source>
        <dbReference type="EMBL" id="KAK4259575.1"/>
    </source>
</evidence>
<comment type="catalytic activity">
    <reaction evidence="11">
        <text>L-seryl-[protein] + ATP = O-phospho-L-seryl-[protein] + ADP + H(+)</text>
        <dbReference type="Rhea" id="RHEA:17989"/>
        <dbReference type="Rhea" id="RHEA-COMP:9863"/>
        <dbReference type="Rhea" id="RHEA-COMP:11604"/>
        <dbReference type="ChEBI" id="CHEBI:15378"/>
        <dbReference type="ChEBI" id="CHEBI:29999"/>
        <dbReference type="ChEBI" id="CHEBI:30616"/>
        <dbReference type="ChEBI" id="CHEBI:83421"/>
        <dbReference type="ChEBI" id="CHEBI:456216"/>
        <dbReference type="EC" id="2.7.11.1"/>
    </reaction>
</comment>
<evidence type="ECO:0000259" key="16">
    <source>
        <dbReference type="PROSITE" id="PS50816"/>
    </source>
</evidence>
<evidence type="ECO:0000313" key="18">
    <source>
        <dbReference type="Proteomes" id="UP001293593"/>
    </source>
</evidence>
<dbReference type="PROSITE" id="PS00108">
    <property type="entry name" value="PROTEIN_KINASE_ST"/>
    <property type="match status" value="1"/>
</dbReference>
<feature type="domain" description="Protein kinase" evidence="15">
    <location>
        <begin position="17"/>
        <end position="271"/>
    </location>
</feature>
<keyword evidence="7" id="KW-0418">Kinase</keyword>
<dbReference type="EC" id="2.7.11.1" evidence="3"/>
<proteinExistence type="inferred from homology"/>
<dbReference type="FunFam" id="3.30.200.20:FF:000096">
    <property type="entry name" value="Non-specific serine/threonine protein kinase"/>
    <property type="match status" value="1"/>
</dbReference>
<dbReference type="Gene3D" id="1.10.510.10">
    <property type="entry name" value="Transferase(Phosphotransferase) domain 1"/>
    <property type="match status" value="1"/>
</dbReference>
<accession>A0AAE1IX75</accession>
<dbReference type="FunFam" id="1.10.510.10:FF:000279">
    <property type="entry name" value="Non-specific serine/threonine protein kinase"/>
    <property type="match status" value="1"/>
</dbReference>
<evidence type="ECO:0000256" key="9">
    <source>
        <dbReference type="ARBA" id="ARBA00023211"/>
    </source>
</evidence>
<evidence type="ECO:0000259" key="15">
    <source>
        <dbReference type="PROSITE" id="PS50011"/>
    </source>
</evidence>
<evidence type="ECO:0000256" key="12">
    <source>
        <dbReference type="PROSITE-ProRule" id="PRU10141"/>
    </source>
</evidence>
<dbReference type="InterPro" id="IPR008271">
    <property type="entry name" value="Ser/Thr_kinase_AS"/>
</dbReference>
<keyword evidence="8 12" id="KW-0067">ATP-binding</keyword>
<sequence>MDSEQREKNGTILMQKYELGRLLGQGTFAKVYHARNIQNNQSVAIKVINKQKIFRNGLIDQIKREISVMHLVRHPNIVQLYEVMASKNKIYFAMEYVKGGELFAKVAKGKLKEDLARKYFQQLIGAVDFCHSRGVYHRDLKPENLLLDENGDLKITDFGLSALYEPKKNDGLLYTTCGTPAYVAPEVLNRNGYNGVKADIWSCGVILFVLLAGFLPFQDNNLIEMYRKISIAEFNCPRWFSPQTRKLITRILDPNPRTRVCISKIMENCWFKIGYQKIELPKSPVSNPTSDVQAVFDSSSSSPEEKTKETAINVKPSVFNAFDLISLSSGFDLSGLFEEDNCRRQHARFTTTKPASTIVSKLEEIAQAERKFKVLKKDGFVRLEGNETGRKGQLGIDAEIFEVTSTFHVVEVKKTAGDTFEYIEFRDQSLKPSLKDIVWAWQGGEQ</sequence>
<evidence type="ECO:0000256" key="14">
    <source>
        <dbReference type="SAM" id="Phobius"/>
    </source>
</evidence>
<evidence type="ECO:0000256" key="7">
    <source>
        <dbReference type="ARBA" id="ARBA00022777"/>
    </source>
</evidence>
<dbReference type="GO" id="GO:0005524">
    <property type="term" value="F:ATP binding"/>
    <property type="evidence" value="ECO:0007669"/>
    <property type="project" value="UniProtKB-UniRule"/>
</dbReference>
<keyword evidence="6 12" id="KW-0547">Nucleotide-binding</keyword>
<feature type="transmembrane region" description="Helical" evidence="14">
    <location>
        <begin position="198"/>
        <end position="217"/>
    </location>
</feature>
<dbReference type="InterPro" id="IPR000719">
    <property type="entry name" value="Prot_kinase_dom"/>
</dbReference>
<evidence type="ECO:0000256" key="2">
    <source>
        <dbReference type="ARBA" id="ARBA00006234"/>
    </source>
</evidence>
<comment type="caution">
    <text evidence="17">The sequence shown here is derived from an EMBL/GenBank/DDBJ whole genome shotgun (WGS) entry which is preliminary data.</text>
</comment>
<gene>
    <name evidence="17" type="ORF">QN277_005892</name>
</gene>
<evidence type="ECO:0000256" key="10">
    <source>
        <dbReference type="ARBA" id="ARBA00047899"/>
    </source>
</evidence>
<evidence type="ECO:0000256" key="11">
    <source>
        <dbReference type="ARBA" id="ARBA00048679"/>
    </source>
</evidence>
<name>A0AAE1IX75_9FABA</name>
<keyword evidence="14" id="KW-1133">Transmembrane helix</keyword>
<keyword evidence="14" id="KW-0472">Membrane</keyword>
<dbReference type="Proteomes" id="UP001293593">
    <property type="component" value="Unassembled WGS sequence"/>
</dbReference>
<evidence type="ECO:0000256" key="1">
    <source>
        <dbReference type="ARBA" id="ARBA00001936"/>
    </source>
</evidence>
<comment type="catalytic activity">
    <reaction evidence="10">
        <text>L-threonyl-[protein] + ATP = O-phospho-L-threonyl-[protein] + ADP + H(+)</text>
        <dbReference type="Rhea" id="RHEA:46608"/>
        <dbReference type="Rhea" id="RHEA-COMP:11060"/>
        <dbReference type="Rhea" id="RHEA-COMP:11605"/>
        <dbReference type="ChEBI" id="CHEBI:15378"/>
        <dbReference type="ChEBI" id="CHEBI:30013"/>
        <dbReference type="ChEBI" id="CHEBI:30616"/>
        <dbReference type="ChEBI" id="CHEBI:61977"/>
        <dbReference type="ChEBI" id="CHEBI:456216"/>
        <dbReference type="EC" id="2.7.11.1"/>
    </reaction>
</comment>
<comment type="cofactor">
    <cofactor evidence="1">
        <name>Mn(2+)</name>
        <dbReference type="ChEBI" id="CHEBI:29035"/>
    </cofactor>
</comment>
<dbReference type="Gene3D" id="3.30.200.20">
    <property type="entry name" value="Phosphorylase Kinase, domain 1"/>
    <property type="match status" value="1"/>
</dbReference>
<dbReference type="FunFam" id="3.30.310.80:FF:000005">
    <property type="entry name" value="Non-specific serine/threonine protein kinase"/>
    <property type="match status" value="1"/>
</dbReference>
<dbReference type="PROSITE" id="PS00107">
    <property type="entry name" value="PROTEIN_KINASE_ATP"/>
    <property type="match status" value="1"/>
</dbReference>
<keyword evidence="18" id="KW-1185">Reference proteome</keyword>
<dbReference type="PROSITE" id="PS50816">
    <property type="entry name" value="NAF"/>
    <property type="match status" value="1"/>
</dbReference>
<evidence type="ECO:0000256" key="8">
    <source>
        <dbReference type="ARBA" id="ARBA00022840"/>
    </source>
</evidence>
<dbReference type="PANTHER" id="PTHR43895:SF3">
    <property type="entry name" value="CBL-INTERACTING SERINE_THREONINE-PROTEIN KINASE 20"/>
    <property type="match status" value="1"/>
</dbReference>
<dbReference type="PANTHER" id="PTHR43895">
    <property type="entry name" value="CALCIUM/CALMODULIN-DEPENDENT PROTEIN KINASE KINASE-RELATED"/>
    <property type="match status" value="1"/>
</dbReference>
<dbReference type="InterPro" id="IPR004041">
    <property type="entry name" value="NAF_dom"/>
</dbReference>
<dbReference type="EMBL" id="JAWXYG010000011">
    <property type="protein sequence ID" value="KAK4259575.1"/>
    <property type="molecule type" value="Genomic_DNA"/>
</dbReference>
<keyword evidence="5" id="KW-0808">Transferase</keyword>
<dbReference type="GO" id="GO:0004674">
    <property type="term" value="F:protein serine/threonine kinase activity"/>
    <property type="evidence" value="ECO:0007669"/>
    <property type="project" value="UniProtKB-KW"/>
</dbReference>
<dbReference type="CDD" id="cd14663">
    <property type="entry name" value="STKc_SnRK3"/>
    <property type="match status" value="1"/>
</dbReference>
<dbReference type="InterPro" id="IPR018451">
    <property type="entry name" value="NAF/FISL_domain"/>
</dbReference>
<dbReference type="CDD" id="cd12195">
    <property type="entry name" value="CIPK_C"/>
    <property type="match status" value="1"/>
</dbReference>
<dbReference type="Gene3D" id="3.30.310.80">
    <property type="entry name" value="Kinase associated domain 1, KA1"/>
    <property type="match status" value="1"/>
</dbReference>
<dbReference type="InterPro" id="IPR011009">
    <property type="entry name" value="Kinase-like_dom_sf"/>
</dbReference>
<evidence type="ECO:0000256" key="5">
    <source>
        <dbReference type="ARBA" id="ARBA00022679"/>
    </source>
</evidence>
<keyword evidence="9" id="KW-0464">Manganese</keyword>
<keyword evidence="4 13" id="KW-0723">Serine/threonine-protein kinase</keyword>
<evidence type="ECO:0000256" key="6">
    <source>
        <dbReference type="ARBA" id="ARBA00022741"/>
    </source>
</evidence>
<dbReference type="AlphaFoldDB" id="A0AAE1IX75"/>
<organism evidence="17 18">
    <name type="scientific">Acacia crassicarpa</name>
    <name type="common">northern wattle</name>
    <dbReference type="NCBI Taxonomy" id="499986"/>
    <lineage>
        <taxon>Eukaryota</taxon>
        <taxon>Viridiplantae</taxon>
        <taxon>Streptophyta</taxon>
        <taxon>Embryophyta</taxon>
        <taxon>Tracheophyta</taxon>
        <taxon>Spermatophyta</taxon>
        <taxon>Magnoliopsida</taxon>
        <taxon>eudicotyledons</taxon>
        <taxon>Gunneridae</taxon>
        <taxon>Pentapetalae</taxon>
        <taxon>rosids</taxon>
        <taxon>fabids</taxon>
        <taxon>Fabales</taxon>
        <taxon>Fabaceae</taxon>
        <taxon>Caesalpinioideae</taxon>
        <taxon>mimosoid clade</taxon>
        <taxon>Acacieae</taxon>
        <taxon>Acacia</taxon>
    </lineage>
</organism>
<comment type="similarity">
    <text evidence="2">Belongs to the protein kinase superfamily. CAMK Ser/Thr protein kinase family. SNF1 subfamily.</text>
</comment>
<evidence type="ECO:0000256" key="4">
    <source>
        <dbReference type="ARBA" id="ARBA00022527"/>
    </source>
</evidence>
<reference evidence="17" key="1">
    <citation type="submission" date="2023-10" db="EMBL/GenBank/DDBJ databases">
        <title>Chromosome-level genome of the transformable northern wattle, Acacia crassicarpa.</title>
        <authorList>
            <person name="Massaro I."/>
            <person name="Sinha N.R."/>
            <person name="Poethig S."/>
            <person name="Leichty A.R."/>
        </authorList>
    </citation>
    <scope>NUCLEOTIDE SEQUENCE</scope>
    <source>
        <strain evidence="17">Acra3RX</strain>
        <tissue evidence="17">Leaf</tissue>
    </source>
</reference>
<evidence type="ECO:0000256" key="3">
    <source>
        <dbReference type="ARBA" id="ARBA00012513"/>
    </source>
</evidence>
<dbReference type="PROSITE" id="PS50011">
    <property type="entry name" value="PROTEIN_KINASE_DOM"/>
    <property type="match status" value="1"/>
</dbReference>
<dbReference type="SMART" id="SM00220">
    <property type="entry name" value="S_TKc"/>
    <property type="match status" value="1"/>
</dbReference>
<feature type="domain" description="NAF" evidence="16">
    <location>
        <begin position="314"/>
        <end position="338"/>
    </location>
</feature>
<dbReference type="InterPro" id="IPR017441">
    <property type="entry name" value="Protein_kinase_ATP_BS"/>
</dbReference>
<dbReference type="GO" id="GO:0007165">
    <property type="term" value="P:signal transduction"/>
    <property type="evidence" value="ECO:0007669"/>
    <property type="project" value="InterPro"/>
</dbReference>
<dbReference type="Pfam" id="PF00069">
    <property type="entry name" value="Pkinase"/>
    <property type="match status" value="1"/>
</dbReference>
<dbReference type="SUPFAM" id="SSF56112">
    <property type="entry name" value="Protein kinase-like (PK-like)"/>
    <property type="match status" value="1"/>
</dbReference>
<keyword evidence="14" id="KW-0812">Transmembrane</keyword>
<evidence type="ECO:0000256" key="13">
    <source>
        <dbReference type="RuleBase" id="RU000304"/>
    </source>
</evidence>
<protein>
    <recommendedName>
        <fullName evidence="3">non-specific serine/threonine protein kinase</fullName>
        <ecNumber evidence="3">2.7.11.1</ecNumber>
    </recommendedName>
</protein>
<dbReference type="Pfam" id="PF03822">
    <property type="entry name" value="NAF"/>
    <property type="match status" value="1"/>
</dbReference>
<feature type="binding site" evidence="12">
    <location>
        <position position="46"/>
    </location>
    <ligand>
        <name>ATP</name>
        <dbReference type="ChEBI" id="CHEBI:30616"/>
    </ligand>
</feature>